<gene>
    <name evidence="1" type="ORF">Poly21_25930</name>
</gene>
<name>A0A5C6BTP7_9BACT</name>
<sequence length="60" mass="6563">MRHQPHPNLTDLPSAIVGRALVWGDLLAPTRRRAGDLVSSLSISSLQLSECLAQLFRIIA</sequence>
<reference evidence="1 2" key="1">
    <citation type="journal article" date="2020" name="Antonie Van Leeuwenhoek">
        <title>Rhodopirellula heiligendammensis sp. nov., Rhodopirellula pilleata sp. nov., and Rhodopirellula solitaria sp. nov. isolated from natural or artificial marine surfaces in Northern Germany and California, USA, and emended description of the genus Rhodopirellula.</title>
        <authorList>
            <person name="Kallscheuer N."/>
            <person name="Wiegand S."/>
            <person name="Jogler M."/>
            <person name="Boedeker C."/>
            <person name="Peeters S.H."/>
            <person name="Rast P."/>
            <person name="Heuer A."/>
            <person name="Jetten M.S.M."/>
            <person name="Rohde M."/>
            <person name="Jogler C."/>
        </authorList>
    </citation>
    <scope>NUCLEOTIDE SEQUENCE [LARGE SCALE GENOMIC DNA]</scope>
    <source>
        <strain evidence="1 2">Poly21</strain>
    </source>
</reference>
<accession>A0A5C6BTP7</accession>
<protein>
    <submittedName>
        <fullName evidence="1">Uncharacterized protein</fullName>
    </submittedName>
</protein>
<proteinExistence type="predicted"/>
<keyword evidence="2" id="KW-1185">Reference proteome</keyword>
<organism evidence="1 2">
    <name type="scientific">Allorhodopirellula heiligendammensis</name>
    <dbReference type="NCBI Taxonomy" id="2714739"/>
    <lineage>
        <taxon>Bacteria</taxon>
        <taxon>Pseudomonadati</taxon>
        <taxon>Planctomycetota</taxon>
        <taxon>Planctomycetia</taxon>
        <taxon>Pirellulales</taxon>
        <taxon>Pirellulaceae</taxon>
        <taxon>Allorhodopirellula</taxon>
    </lineage>
</organism>
<evidence type="ECO:0000313" key="2">
    <source>
        <dbReference type="Proteomes" id="UP000319908"/>
    </source>
</evidence>
<comment type="caution">
    <text evidence="1">The sequence shown here is derived from an EMBL/GenBank/DDBJ whole genome shotgun (WGS) entry which is preliminary data.</text>
</comment>
<evidence type="ECO:0000313" key="1">
    <source>
        <dbReference type="EMBL" id="TWU15398.1"/>
    </source>
</evidence>
<dbReference type="EMBL" id="SJPU01000002">
    <property type="protein sequence ID" value="TWU15398.1"/>
    <property type="molecule type" value="Genomic_DNA"/>
</dbReference>
<dbReference type="Proteomes" id="UP000319908">
    <property type="component" value="Unassembled WGS sequence"/>
</dbReference>
<dbReference type="AlphaFoldDB" id="A0A5C6BTP7"/>